<evidence type="ECO:0000256" key="1">
    <source>
        <dbReference type="SAM" id="SignalP"/>
    </source>
</evidence>
<gene>
    <name evidence="2" type="ORF">UC8_38890</name>
</gene>
<evidence type="ECO:0008006" key="4">
    <source>
        <dbReference type="Google" id="ProtNLM"/>
    </source>
</evidence>
<organism evidence="2 3">
    <name type="scientific">Roseimaritima ulvae</name>
    <dbReference type="NCBI Taxonomy" id="980254"/>
    <lineage>
        <taxon>Bacteria</taxon>
        <taxon>Pseudomonadati</taxon>
        <taxon>Planctomycetota</taxon>
        <taxon>Planctomycetia</taxon>
        <taxon>Pirellulales</taxon>
        <taxon>Pirellulaceae</taxon>
        <taxon>Roseimaritima</taxon>
    </lineage>
</organism>
<evidence type="ECO:0000313" key="3">
    <source>
        <dbReference type="Proteomes" id="UP000325286"/>
    </source>
</evidence>
<keyword evidence="1" id="KW-0732">Signal</keyword>
<evidence type="ECO:0000313" key="2">
    <source>
        <dbReference type="EMBL" id="QEG41861.1"/>
    </source>
</evidence>
<dbReference type="Proteomes" id="UP000325286">
    <property type="component" value="Chromosome"/>
</dbReference>
<proteinExistence type="predicted"/>
<feature type="chain" id="PRO_5022960102" description="Outer membrane efflux protein" evidence="1">
    <location>
        <begin position="27"/>
        <end position="148"/>
    </location>
</feature>
<dbReference type="RefSeq" id="WP_068139831.1">
    <property type="nucleotide sequence ID" value="NZ_CP042914.1"/>
</dbReference>
<sequence length="148" mass="16129" precursor="true">MASSKSCLLAAFLGLAVLFIASATTAQRPATKAPSTQEESTIHELLTERRDLLASKLANMETQYAQGTVQHRAVLDARRDLLAAKLPLAQSAADRISLLEEMLKNRRSNESQMEELFKLGSASFAEKIDAAVQRVDAHIALAKEIGHK</sequence>
<reference evidence="2 3" key="1">
    <citation type="submission" date="2019-08" db="EMBL/GenBank/DDBJ databases">
        <title>Deep-cultivation of Planctomycetes and their phenomic and genomic characterization uncovers novel biology.</title>
        <authorList>
            <person name="Wiegand S."/>
            <person name="Jogler M."/>
            <person name="Boedeker C."/>
            <person name="Pinto D."/>
            <person name="Vollmers J."/>
            <person name="Rivas-Marin E."/>
            <person name="Kohn T."/>
            <person name="Peeters S.H."/>
            <person name="Heuer A."/>
            <person name="Rast P."/>
            <person name="Oberbeckmann S."/>
            <person name="Bunk B."/>
            <person name="Jeske O."/>
            <person name="Meyerdierks A."/>
            <person name="Storesund J.E."/>
            <person name="Kallscheuer N."/>
            <person name="Luecker S."/>
            <person name="Lage O.M."/>
            <person name="Pohl T."/>
            <person name="Merkel B.J."/>
            <person name="Hornburger P."/>
            <person name="Mueller R.-W."/>
            <person name="Bruemmer F."/>
            <person name="Labrenz M."/>
            <person name="Spormann A.M."/>
            <person name="Op den Camp H."/>
            <person name="Overmann J."/>
            <person name="Amann R."/>
            <person name="Jetten M.S.M."/>
            <person name="Mascher T."/>
            <person name="Medema M.H."/>
            <person name="Devos D.P."/>
            <person name="Kaster A.-K."/>
            <person name="Ovreas L."/>
            <person name="Rohde M."/>
            <person name="Galperin M.Y."/>
            <person name="Jogler C."/>
        </authorList>
    </citation>
    <scope>NUCLEOTIDE SEQUENCE [LARGE SCALE GENOMIC DNA]</scope>
    <source>
        <strain evidence="2 3">UC8</strain>
    </source>
</reference>
<dbReference type="AlphaFoldDB" id="A0A5B9R5Q1"/>
<dbReference type="EMBL" id="CP042914">
    <property type="protein sequence ID" value="QEG41861.1"/>
    <property type="molecule type" value="Genomic_DNA"/>
</dbReference>
<dbReference type="KEGG" id="rul:UC8_38890"/>
<keyword evidence="3" id="KW-1185">Reference proteome</keyword>
<protein>
    <recommendedName>
        <fullName evidence="4">Outer membrane efflux protein</fullName>
    </recommendedName>
</protein>
<name>A0A5B9R5Q1_9BACT</name>
<accession>A0A5B9R5Q1</accession>
<feature type="signal peptide" evidence="1">
    <location>
        <begin position="1"/>
        <end position="26"/>
    </location>
</feature>